<evidence type="ECO:0000313" key="1">
    <source>
        <dbReference type="EMBL" id="KAF2074746.1"/>
    </source>
</evidence>
<dbReference type="PANTHER" id="PTHR19288">
    <property type="entry name" value="4-NITROPHENYLPHOSPHATASE-RELATED"/>
    <property type="match status" value="1"/>
</dbReference>
<dbReference type="InterPro" id="IPR027706">
    <property type="entry name" value="PGP_Pase"/>
</dbReference>
<dbReference type="NCBIfam" id="TIGR01668">
    <property type="entry name" value="YqeG_hyp_ppase"/>
    <property type="match status" value="1"/>
</dbReference>
<accession>A0A8J4UTG1</accession>
<dbReference type="AlphaFoldDB" id="A0A8J4UTG1"/>
<dbReference type="GO" id="GO:0005737">
    <property type="term" value="C:cytoplasm"/>
    <property type="evidence" value="ECO:0007669"/>
    <property type="project" value="TreeGrafter"/>
</dbReference>
<dbReference type="FunFam" id="3.40.50.1000:FF:000387">
    <property type="entry name" value="Predicted protein"/>
    <property type="match status" value="1"/>
</dbReference>
<protein>
    <submittedName>
        <fullName evidence="1">Uncharacterized protein</fullName>
    </submittedName>
</protein>
<organism evidence="1 2">
    <name type="scientific">Polysphondylium violaceum</name>
    <dbReference type="NCBI Taxonomy" id="133409"/>
    <lineage>
        <taxon>Eukaryota</taxon>
        <taxon>Amoebozoa</taxon>
        <taxon>Evosea</taxon>
        <taxon>Eumycetozoa</taxon>
        <taxon>Dictyostelia</taxon>
        <taxon>Dictyosteliales</taxon>
        <taxon>Dictyosteliaceae</taxon>
        <taxon>Polysphondylium</taxon>
    </lineage>
</organism>
<dbReference type="InterPro" id="IPR010021">
    <property type="entry name" value="PGPP1/Gep4"/>
</dbReference>
<sequence length="215" mass="24822">MVQSWNFEAVKCLKHVFKNRSLVIPHLQLKDIRNINYGELKELGFTGILFDKDNTLTEPYKDQVYGPFQESIKECERVFGKENIAIISNSAGSSDDVNFNKANKIEKEMGITVLKHGTKKPDGIDSVVQYFKVDSPNKIIMVGDRFLTDILFGNLYGMFTIYINPITSIGDNFFVKLIRNKEKQMVESFKNNSYQAPFHPLWHKSTLKEKEKENK</sequence>
<dbReference type="InterPro" id="IPR023214">
    <property type="entry name" value="HAD_sf"/>
</dbReference>
<dbReference type="GO" id="GO:0008962">
    <property type="term" value="F:phosphatidylglycerophosphatase activity"/>
    <property type="evidence" value="ECO:0007669"/>
    <property type="project" value="InterPro"/>
</dbReference>
<dbReference type="SUPFAM" id="SSF56784">
    <property type="entry name" value="HAD-like"/>
    <property type="match status" value="1"/>
</dbReference>
<gene>
    <name evidence="1" type="ORF">CYY_003934</name>
</gene>
<proteinExistence type="predicted"/>
<dbReference type="PANTHER" id="PTHR19288:SF25">
    <property type="entry name" value="PHOSPHATIDYLGLYCEROPHOSPHATASE GEP4, MITOCHONDRIAL"/>
    <property type="match status" value="1"/>
</dbReference>
<dbReference type="Gene3D" id="3.40.50.1000">
    <property type="entry name" value="HAD superfamily/HAD-like"/>
    <property type="match status" value="1"/>
</dbReference>
<name>A0A8J4UTG1_9MYCE</name>
<evidence type="ECO:0000313" key="2">
    <source>
        <dbReference type="Proteomes" id="UP000695562"/>
    </source>
</evidence>
<comment type="caution">
    <text evidence="1">The sequence shown here is derived from an EMBL/GenBank/DDBJ whole genome shotgun (WGS) entry which is preliminary data.</text>
</comment>
<dbReference type="Pfam" id="PF09419">
    <property type="entry name" value="PGP_phosphatase"/>
    <property type="match status" value="1"/>
</dbReference>
<dbReference type="InterPro" id="IPR036412">
    <property type="entry name" value="HAD-like_sf"/>
</dbReference>
<dbReference type="EMBL" id="AJWJ01000131">
    <property type="protein sequence ID" value="KAF2074746.1"/>
    <property type="molecule type" value="Genomic_DNA"/>
</dbReference>
<dbReference type="OrthoDB" id="198652at2759"/>
<reference evidence="1" key="1">
    <citation type="submission" date="2020-01" db="EMBL/GenBank/DDBJ databases">
        <title>Development of genomics and gene disruption for Polysphondylium violaceum indicates a role for the polyketide synthase stlB in stalk morphogenesis.</title>
        <authorList>
            <person name="Narita B."/>
            <person name="Kawabe Y."/>
            <person name="Kin K."/>
            <person name="Saito T."/>
            <person name="Gibbs R."/>
            <person name="Kuspa A."/>
            <person name="Muzny D."/>
            <person name="Queller D."/>
            <person name="Richards S."/>
            <person name="Strassman J."/>
            <person name="Sucgang R."/>
            <person name="Worley K."/>
            <person name="Schaap P."/>
        </authorList>
    </citation>
    <scope>NUCLEOTIDE SEQUENCE</scope>
    <source>
        <strain evidence="1">QSvi11</strain>
    </source>
</reference>
<dbReference type="Proteomes" id="UP000695562">
    <property type="component" value="Unassembled WGS sequence"/>
</dbReference>
<keyword evidence="2" id="KW-1185">Reference proteome</keyword>